<feature type="transmembrane region" description="Helical" evidence="1">
    <location>
        <begin position="107"/>
        <end position="124"/>
    </location>
</feature>
<keyword evidence="1" id="KW-0812">Transmembrane</keyword>
<protein>
    <recommendedName>
        <fullName evidence="4">DoxX-like family protein</fullName>
    </recommendedName>
</protein>
<dbReference type="EMBL" id="WTUX01000017">
    <property type="protein sequence ID" value="MZR13998.1"/>
    <property type="molecule type" value="Genomic_DNA"/>
</dbReference>
<reference evidence="2 3" key="1">
    <citation type="submission" date="2019-12" db="EMBL/GenBank/DDBJ databases">
        <title>Maritimibacter sp. nov. sp. isolated from sea sand.</title>
        <authorList>
            <person name="Kim J."/>
            <person name="Jeong S.E."/>
            <person name="Jung H.S."/>
            <person name="Jeon C.O."/>
        </authorList>
    </citation>
    <scope>NUCLEOTIDE SEQUENCE [LARGE SCALE GENOMIC DNA]</scope>
    <source>
        <strain evidence="2 3">DP07</strain>
    </source>
</reference>
<keyword evidence="1" id="KW-1133">Transmembrane helix</keyword>
<dbReference type="RefSeq" id="WP_161352122.1">
    <property type="nucleotide sequence ID" value="NZ_WTUX01000017.1"/>
</dbReference>
<evidence type="ECO:0008006" key="4">
    <source>
        <dbReference type="Google" id="ProtNLM"/>
    </source>
</evidence>
<comment type="caution">
    <text evidence="2">The sequence shown here is derived from an EMBL/GenBank/DDBJ whole genome shotgun (WGS) entry which is preliminary data.</text>
</comment>
<evidence type="ECO:0000256" key="1">
    <source>
        <dbReference type="SAM" id="Phobius"/>
    </source>
</evidence>
<accession>A0A845M680</accession>
<proteinExistence type="predicted"/>
<gene>
    <name evidence="2" type="ORF">GQE99_13330</name>
</gene>
<dbReference type="AlphaFoldDB" id="A0A845M680"/>
<dbReference type="Proteomes" id="UP000467322">
    <property type="component" value="Unassembled WGS sequence"/>
</dbReference>
<name>A0A845M680_9RHOB</name>
<evidence type="ECO:0000313" key="3">
    <source>
        <dbReference type="Proteomes" id="UP000467322"/>
    </source>
</evidence>
<feature type="transmembrane region" description="Helical" evidence="1">
    <location>
        <begin position="44"/>
        <end position="65"/>
    </location>
</feature>
<keyword evidence="1" id="KW-0472">Membrane</keyword>
<sequence length="126" mass="13024">MSLVTLAGAVFCLLALVVELFQMALALGAPLGHLAMGGRWTGRLPVALRAGAVIQGGVMVAMARVAAGASGLLVPVGPGWLIWVAVAVMGLSTLMNNITPSRPERRLWGPVTVIMFLALILVAVRA</sequence>
<evidence type="ECO:0000313" key="2">
    <source>
        <dbReference type="EMBL" id="MZR13998.1"/>
    </source>
</evidence>
<feature type="transmembrane region" description="Helical" evidence="1">
    <location>
        <begin position="72"/>
        <end position="95"/>
    </location>
</feature>
<keyword evidence="3" id="KW-1185">Reference proteome</keyword>
<organism evidence="2 3">
    <name type="scientific">Maritimibacter harenae</name>
    <dbReference type="NCBI Taxonomy" id="2606218"/>
    <lineage>
        <taxon>Bacteria</taxon>
        <taxon>Pseudomonadati</taxon>
        <taxon>Pseudomonadota</taxon>
        <taxon>Alphaproteobacteria</taxon>
        <taxon>Rhodobacterales</taxon>
        <taxon>Roseobacteraceae</taxon>
        <taxon>Maritimibacter</taxon>
    </lineage>
</organism>